<keyword evidence="2" id="KW-1185">Reference proteome</keyword>
<comment type="caution">
    <text evidence="1">The sequence shown here is derived from an EMBL/GenBank/DDBJ whole genome shotgun (WGS) entry which is preliminary data.</text>
</comment>
<reference evidence="1" key="1">
    <citation type="submission" date="2022-07" db="EMBL/GenBank/DDBJ databases">
        <title>Genome Sequence of Lecanicillium saksenae.</title>
        <authorList>
            <person name="Buettner E."/>
        </authorList>
    </citation>
    <scope>NUCLEOTIDE SEQUENCE</scope>
    <source>
        <strain evidence="1">VT-O1</strain>
    </source>
</reference>
<sequence>MSFEFSNPLDGLASRGTLAAHGQRVLDEFGRRIESIPWIEGSRRPTVEHLRERLYECLRLHGRVIFGLPRWQESDVYDEEEEELARDFIAWLQRQEDGVARFESTLQRHPRALLILHSILDTFSDAIEALATTATEELNELRAIYGDIAYCPATPRTYHREKEIFTLCDYFEEISRNWDQICSLGKMHDLDAARAIGQPHNTLVVAAINRIQQVTENYISEKLPQTSAPIRNALVRANIARLEYILNTQTHAQLPTESSDTYIQPYICLHERCCSDRDDEQQQLQQTFGDPLSWARHMWKGLHHVDWWLCDPPEQRAHTPVRFDDVEAFREHIYLEHGIRGGHCDGGCQDQPILSTALNRARRAEQDPISRCMLCHNAHNCEVPEGAQNFKKLSPFNSAEVQQHVAEHLRDVADLAYREACAVLPLLPPREPLPATTNSRGARNILHHMALEEDGKFLEALMFTGGRDFRWLVEQPDTRGRTPLHYAARSHFGVRFLCILLGELKRMWCRPCHAHWGDILPQVVTEAHLAERRRLLSLRDNFGQTPLLVAVMHNQYPTLGSKAGQGWPYGRAAAGTWR</sequence>
<proteinExistence type="predicted"/>
<dbReference type="Proteomes" id="UP001148737">
    <property type="component" value="Unassembled WGS sequence"/>
</dbReference>
<evidence type="ECO:0000313" key="1">
    <source>
        <dbReference type="EMBL" id="KAJ3490184.1"/>
    </source>
</evidence>
<dbReference type="EMBL" id="JANAKD010000700">
    <property type="protein sequence ID" value="KAJ3490184.1"/>
    <property type="molecule type" value="Genomic_DNA"/>
</dbReference>
<protein>
    <submittedName>
        <fullName evidence="1">Uncharacterized protein</fullName>
    </submittedName>
</protein>
<accession>A0ACC1QRA6</accession>
<name>A0ACC1QRA6_9HYPO</name>
<gene>
    <name evidence="1" type="ORF">NLG97_g5841</name>
</gene>
<evidence type="ECO:0000313" key="2">
    <source>
        <dbReference type="Proteomes" id="UP001148737"/>
    </source>
</evidence>
<organism evidence="1 2">
    <name type="scientific">Lecanicillium saksenae</name>
    <dbReference type="NCBI Taxonomy" id="468837"/>
    <lineage>
        <taxon>Eukaryota</taxon>
        <taxon>Fungi</taxon>
        <taxon>Dikarya</taxon>
        <taxon>Ascomycota</taxon>
        <taxon>Pezizomycotina</taxon>
        <taxon>Sordariomycetes</taxon>
        <taxon>Hypocreomycetidae</taxon>
        <taxon>Hypocreales</taxon>
        <taxon>Cordycipitaceae</taxon>
        <taxon>Lecanicillium</taxon>
    </lineage>
</organism>